<dbReference type="GO" id="GO:0070197">
    <property type="term" value="P:meiotic attachment of telomere to nuclear envelope"/>
    <property type="evidence" value="ECO:0007669"/>
    <property type="project" value="InterPro"/>
</dbReference>
<dbReference type="InterPro" id="IPR036887">
    <property type="entry name" value="HTH_APSES_sf"/>
</dbReference>
<evidence type="ECO:0000313" key="4">
    <source>
        <dbReference type="EMBL" id="KAG0263220.1"/>
    </source>
</evidence>
<dbReference type="Proteomes" id="UP000807716">
    <property type="component" value="Unassembled WGS sequence"/>
</dbReference>
<gene>
    <name evidence="4" type="ORF">DFQ27_001862</name>
</gene>
<proteinExistence type="predicted"/>
<feature type="coiled-coil region" evidence="1">
    <location>
        <begin position="257"/>
        <end position="284"/>
    </location>
</feature>
<name>A0A9P6U830_9FUNG</name>
<feature type="compositionally biased region" description="Basic and acidic residues" evidence="2">
    <location>
        <begin position="14"/>
        <end position="24"/>
    </location>
</feature>
<evidence type="ECO:0000313" key="5">
    <source>
        <dbReference type="Proteomes" id="UP000807716"/>
    </source>
</evidence>
<protein>
    <recommendedName>
        <fullName evidence="3">HTH APSES-type domain-containing protein</fullName>
    </recommendedName>
</protein>
<feature type="region of interest" description="Disordered" evidence="2">
    <location>
        <begin position="1"/>
        <end position="24"/>
    </location>
</feature>
<dbReference type="InterPro" id="IPR037548">
    <property type="entry name" value="Bqt4"/>
</dbReference>
<keyword evidence="5" id="KW-1185">Reference proteome</keyword>
<organism evidence="4 5">
    <name type="scientific">Actinomortierella ambigua</name>
    <dbReference type="NCBI Taxonomy" id="1343610"/>
    <lineage>
        <taxon>Eukaryota</taxon>
        <taxon>Fungi</taxon>
        <taxon>Fungi incertae sedis</taxon>
        <taxon>Mucoromycota</taxon>
        <taxon>Mortierellomycotina</taxon>
        <taxon>Mortierellomycetes</taxon>
        <taxon>Mortierellales</taxon>
        <taxon>Mortierellaceae</taxon>
        <taxon>Actinomortierella</taxon>
    </lineage>
</organism>
<feature type="domain" description="HTH APSES-type" evidence="3">
    <location>
        <begin position="100"/>
        <end position="211"/>
    </location>
</feature>
<dbReference type="GO" id="GO:0003677">
    <property type="term" value="F:DNA binding"/>
    <property type="evidence" value="ECO:0007669"/>
    <property type="project" value="InterPro"/>
</dbReference>
<sequence>MAKEVAIAEQQQHATKDIQEQEHQQEETINALLVAEEKATTSTVTTTTTTTTTLSTVAMAATTTSADQPTASRELPIFSNPLLADATQANSVPIKPKTARIKAGSKMINMLKIHAPKVDGEVVIMRRTDTDLVHATAMFKAAYPAVSDRMVTQENKHVLANHQGVAEKLAAIAGVWVSVSEAKNLAREYDIELFMRPLLDAAGERKEASTPELSSKAAASANDEAESVASQEEGTVVADQDVVETTTTTTTSSTTEKVEVVETVAGMKRRIEELEEETVRNKRTIRGLATVAVGLAAASIIPSVLPYFS</sequence>
<dbReference type="PROSITE" id="PS51299">
    <property type="entry name" value="HTH_APSES"/>
    <property type="match status" value="1"/>
</dbReference>
<dbReference type="InterPro" id="IPR003163">
    <property type="entry name" value="Tscrpt_reg_HTH_APSES-type"/>
</dbReference>
<accession>A0A9P6U830</accession>
<dbReference type="AlphaFoldDB" id="A0A9P6U830"/>
<keyword evidence="1" id="KW-0175">Coiled coil</keyword>
<evidence type="ECO:0000256" key="1">
    <source>
        <dbReference type="SAM" id="Coils"/>
    </source>
</evidence>
<dbReference type="PANTHER" id="PTHR38044:SF1">
    <property type="entry name" value="BOUQUET FORMATION PROTEIN 4"/>
    <property type="match status" value="1"/>
</dbReference>
<dbReference type="EMBL" id="JAAAJB010000166">
    <property type="protein sequence ID" value="KAG0263220.1"/>
    <property type="molecule type" value="Genomic_DNA"/>
</dbReference>
<dbReference type="PANTHER" id="PTHR38044">
    <property type="entry name" value="BOUQUET FORMATION PROTEIN 4"/>
    <property type="match status" value="1"/>
</dbReference>
<dbReference type="Gene3D" id="3.10.260.10">
    <property type="entry name" value="Transcription regulator HTH, APSES-type DNA-binding domain"/>
    <property type="match status" value="1"/>
</dbReference>
<reference evidence="4" key="1">
    <citation type="journal article" date="2020" name="Fungal Divers.">
        <title>Resolving the Mortierellaceae phylogeny through synthesis of multi-gene phylogenetics and phylogenomics.</title>
        <authorList>
            <person name="Vandepol N."/>
            <person name="Liber J."/>
            <person name="Desiro A."/>
            <person name="Na H."/>
            <person name="Kennedy M."/>
            <person name="Barry K."/>
            <person name="Grigoriev I.V."/>
            <person name="Miller A.N."/>
            <person name="O'Donnell K."/>
            <person name="Stajich J.E."/>
            <person name="Bonito G."/>
        </authorList>
    </citation>
    <scope>NUCLEOTIDE SEQUENCE</scope>
    <source>
        <strain evidence="4">BC1065</strain>
    </source>
</reference>
<dbReference type="SUPFAM" id="SSF54616">
    <property type="entry name" value="DNA-binding domain of Mlu1-box binding protein MBP1"/>
    <property type="match status" value="1"/>
</dbReference>
<dbReference type="OrthoDB" id="5346159at2759"/>
<dbReference type="GO" id="GO:1990862">
    <property type="term" value="C:nuclear membrane complex Bqt3-Bqt4"/>
    <property type="evidence" value="ECO:0007669"/>
    <property type="project" value="InterPro"/>
</dbReference>
<evidence type="ECO:0000259" key="3">
    <source>
        <dbReference type="PROSITE" id="PS51299"/>
    </source>
</evidence>
<evidence type="ECO:0000256" key="2">
    <source>
        <dbReference type="SAM" id="MobiDB-lite"/>
    </source>
</evidence>
<feature type="region of interest" description="Disordered" evidence="2">
    <location>
        <begin position="205"/>
        <end position="235"/>
    </location>
</feature>
<comment type="caution">
    <text evidence="4">The sequence shown here is derived from an EMBL/GenBank/DDBJ whole genome shotgun (WGS) entry which is preliminary data.</text>
</comment>
<dbReference type="GO" id="GO:0044820">
    <property type="term" value="P:mitotic telomere tethering at nuclear periphery"/>
    <property type="evidence" value="ECO:0007669"/>
    <property type="project" value="TreeGrafter"/>
</dbReference>